<dbReference type="AlphaFoldDB" id="A0AAU7T6C4"/>
<protein>
    <submittedName>
        <fullName evidence="6">Bifunctional 4-hydroxy-2-oxoglutarate aldolase/2-dehydro-3-deoxy-phosphogluconate aldolase</fullName>
        <ecNumber evidence="6">4.1.2.14</ecNumber>
        <ecNumber evidence="6">4.1.3.16</ecNumber>
    </submittedName>
</protein>
<dbReference type="InterPro" id="IPR000887">
    <property type="entry name" value="Aldlse_KDPG_KHG"/>
</dbReference>
<gene>
    <name evidence="6" type="primary">eda</name>
    <name evidence="6" type="ORF">ABN611_26895</name>
</gene>
<evidence type="ECO:0000313" key="6">
    <source>
        <dbReference type="EMBL" id="XBV22180.1"/>
    </source>
</evidence>
<keyword evidence="5" id="KW-0119">Carbohydrate metabolism</keyword>
<dbReference type="GO" id="GO:0008700">
    <property type="term" value="F:(R,S)-4-hydroxy-2-oxoglutarate aldolase activity"/>
    <property type="evidence" value="ECO:0007669"/>
    <property type="project" value="UniProtKB-EC"/>
</dbReference>
<dbReference type="SUPFAM" id="SSF51569">
    <property type="entry name" value="Aldolase"/>
    <property type="match status" value="1"/>
</dbReference>
<keyword evidence="4 6" id="KW-0456">Lyase</keyword>
<dbReference type="EC" id="4.1.2.14" evidence="6"/>
<comment type="subunit">
    <text evidence="3">Homotrimer.</text>
</comment>
<dbReference type="RefSeq" id="WP_350275026.1">
    <property type="nucleotide sequence ID" value="NZ_CP158165.1"/>
</dbReference>
<comment type="similarity">
    <text evidence="2">Belongs to the KHG/KDPG aldolase family.</text>
</comment>
<proteinExistence type="inferred from homology"/>
<dbReference type="EC" id="4.1.3.16" evidence="6"/>
<dbReference type="EMBL" id="CP158165">
    <property type="protein sequence ID" value="XBV22180.1"/>
    <property type="molecule type" value="Genomic_DNA"/>
</dbReference>
<comment type="pathway">
    <text evidence="1">Carbohydrate acid metabolism.</text>
</comment>
<evidence type="ECO:0000256" key="5">
    <source>
        <dbReference type="ARBA" id="ARBA00023277"/>
    </source>
</evidence>
<dbReference type="Gene3D" id="3.20.20.70">
    <property type="entry name" value="Aldolase class I"/>
    <property type="match status" value="1"/>
</dbReference>
<dbReference type="InterPro" id="IPR013785">
    <property type="entry name" value="Aldolase_TIM"/>
</dbReference>
<evidence type="ECO:0000256" key="3">
    <source>
        <dbReference type="ARBA" id="ARBA00011233"/>
    </source>
</evidence>
<dbReference type="PROSITE" id="PS00160">
    <property type="entry name" value="ALDOLASE_KDPG_KHG_2"/>
    <property type="match status" value="1"/>
</dbReference>
<evidence type="ECO:0000256" key="1">
    <source>
        <dbReference type="ARBA" id="ARBA00004761"/>
    </source>
</evidence>
<dbReference type="PANTHER" id="PTHR30246:SF1">
    <property type="entry name" value="2-DEHYDRO-3-DEOXY-6-PHOSPHOGALACTONATE ALDOLASE-RELATED"/>
    <property type="match status" value="1"/>
</dbReference>
<organism evidence="6">
    <name type="scientific">Kribbella sp. HUAS MG21</name>
    <dbReference type="NCBI Taxonomy" id="3160966"/>
    <lineage>
        <taxon>Bacteria</taxon>
        <taxon>Bacillati</taxon>
        <taxon>Actinomycetota</taxon>
        <taxon>Actinomycetes</taxon>
        <taxon>Propionibacteriales</taxon>
        <taxon>Kribbellaceae</taxon>
        <taxon>Kribbella</taxon>
    </lineage>
</organism>
<dbReference type="Pfam" id="PF01081">
    <property type="entry name" value="Aldolase"/>
    <property type="match status" value="1"/>
</dbReference>
<name>A0AAU7T6C4_9ACTN</name>
<dbReference type="InterPro" id="IPR031338">
    <property type="entry name" value="KDPG/KHG_AS_2"/>
</dbReference>
<dbReference type="PANTHER" id="PTHR30246">
    <property type="entry name" value="2-KETO-3-DEOXY-6-PHOSPHOGLUCONATE ALDOLASE"/>
    <property type="match status" value="1"/>
</dbReference>
<accession>A0AAU7T6C4</accession>
<evidence type="ECO:0000256" key="4">
    <source>
        <dbReference type="ARBA" id="ARBA00023239"/>
    </source>
</evidence>
<dbReference type="NCBIfam" id="TIGR01182">
    <property type="entry name" value="eda"/>
    <property type="match status" value="1"/>
</dbReference>
<reference evidence="6" key="1">
    <citation type="submission" date="2024-06" db="EMBL/GenBank/DDBJ databases">
        <title>Kribbella sp. strain HUAS MG21 genome sequences.</title>
        <authorList>
            <person name="Mo P."/>
        </authorList>
    </citation>
    <scope>NUCLEOTIDE SEQUENCE</scope>
    <source>
        <strain evidence="6">HUAS MG21</strain>
    </source>
</reference>
<dbReference type="GO" id="GO:0008675">
    <property type="term" value="F:2-dehydro-3-deoxy-phosphogluconate aldolase activity"/>
    <property type="evidence" value="ECO:0007669"/>
    <property type="project" value="UniProtKB-EC"/>
</dbReference>
<sequence>MFTKLQRLQAIADTGVVLIVRLDDAEEAYQVATAAIAGGIRALEITYSVPNALRIIERLATEHPEVVVGAGTVLDAQSAYAAIQAGAQLLVSPNLNPEMLAVANRYQAVSISGAFTPTEIVNTAEAGADLVKLFPAEVLGPQYVKSVLAPLAHIPVAPTGGVTPENVGEWFAAGVSAVGVGSFVTKAGHAPGDYEPVTIAAKTFLAAVDSAVRKPTPPARFGARTP</sequence>
<dbReference type="CDD" id="cd00452">
    <property type="entry name" value="KDPG_aldolase"/>
    <property type="match status" value="1"/>
</dbReference>
<evidence type="ECO:0000256" key="2">
    <source>
        <dbReference type="ARBA" id="ARBA00006906"/>
    </source>
</evidence>